<dbReference type="PANTHER" id="PTHR38687:SF2">
    <property type="entry name" value="CELL DIVISION PROTEIN FTSN"/>
    <property type="match status" value="1"/>
</dbReference>
<evidence type="ECO:0000256" key="2">
    <source>
        <dbReference type="SAM" id="Phobius"/>
    </source>
</evidence>
<dbReference type="EMBL" id="CP071504">
    <property type="protein sequence ID" value="QSX30459.1"/>
    <property type="molecule type" value="Genomic_DNA"/>
</dbReference>
<dbReference type="SUPFAM" id="SSF110997">
    <property type="entry name" value="Sporulation related repeat"/>
    <property type="match status" value="1"/>
</dbReference>
<dbReference type="KEGG" id="scyp:JYB88_02020"/>
<feature type="domain" description="SPOR" evidence="3">
    <location>
        <begin position="107"/>
        <end position="187"/>
    </location>
</feature>
<feature type="region of interest" description="Disordered" evidence="1">
    <location>
        <begin position="1"/>
        <end position="25"/>
    </location>
</feature>
<evidence type="ECO:0000313" key="4">
    <source>
        <dbReference type="EMBL" id="QSX30459.1"/>
    </source>
</evidence>
<dbReference type="InterPro" id="IPR007730">
    <property type="entry name" value="SPOR-like_dom"/>
</dbReference>
<dbReference type="InterPro" id="IPR036680">
    <property type="entry name" value="SPOR-like_sf"/>
</dbReference>
<keyword evidence="2" id="KW-1133">Transmembrane helix</keyword>
<name>A0A974XUB4_9GAMM</name>
<keyword evidence="2" id="KW-0812">Transmembrane</keyword>
<dbReference type="Gene3D" id="3.30.70.1070">
    <property type="entry name" value="Sporulation related repeat"/>
    <property type="match status" value="1"/>
</dbReference>
<keyword evidence="2" id="KW-0472">Membrane</keyword>
<gene>
    <name evidence="4" type="ORF">JYB88_02020</name>
</gene>
<keyword evidence="5" id="KW-1185">Reference proteome</keyword>
<dbReference type="AlphaFoldDB" id="A0A974XUB4"/>
<evidence type="ECO:0000259" key="3">
    <source>
        <dbReference type="PROSITE" id="PS51724"/>
    </source>
</evidence>
<organism evidence="4 5">
    <name type="scientific">Shewanella cyperi</name>
    <dbReference type="NCBI Taxonomy" id="2814292"/>
    <lineage>
        <taxon>Bacteria</taxon>
        <taxon>Pseudomonadati</taxon>
        <taxon>Pseudomonadota</taxon>
        <taxon>Gammaproteobacteria</taxon>
        <taxon>Alteromonadales</taxon>
        <taxon>Shewanellaceae</taxon>
        <taxon>Shewanella</taxon>
    </lineage>
</organism>
<proteinExistence type="predicted"/>
<dbReference type="InterPro" id="IPR052521">
    <property type="entry name" value="Cell_div_SPOR-domain"/>
</dbReference>
<dbReference type="Proteomes" id="UP000663281">
    <property type="component" value="Chromosome"/>
</dbReference>
<dbReference type="PROSITE" id="PS51724">
    <property type="entry name" value="SPOR"/>
    <property type="match status" value="1"/>
</dbReference>
<sequence length="188" mass="21073">MSRDYANRKPRGPASRGSRKKSAPPARKPWLLIAIVVAAVAAFGYFLWSIKGSAEAPEAKQTEPKTQTASPAKKDPNALPPMPKEEWTYLEELEKKQVEVDVPDDAMKSAGPYQMQCGSFRKQEQAEEMKAVIAFQGLEAQVRRVEGSSGVWFKVVLGPFERKRDGEKAKHKLQSIGMNGCRIWLWQN</sequence>
<dbReference type="Pfam" id="PF05036">
    <property type="entry name" value="SPOR"/>
    <property type="match status" value="1"/>
</dbReference>
<dbReference type="GO" id="GO:0042834">
    <property type="term" value="F:peptidoglycan binding"/>
    <property type="evidence" value="ECO:0007669"/>
    <property type="project" value="InterPro"/>
</dbReference>
<feature type="transmembrane region" description="Helical" evidence="2">
    <location>
        <begin position="29"/>
        <end position="48"/>
    </location>
</feature>
<evidence type="ECO:0000313" key="5">
    <source>
        <dbReference type="Proteomes" id="UP000663281"/>
    </source>
</evidence>
<evidence type="ECO:0000256" key="1">
    <source>
        <dbReference type="SAM" id="MobiDB-lite"/>
    </source>
</evidence>
<accession>A0A974XUB4</accession>
<reference evidence="4 5" key="1">
    <citation type="submission" date="2021-03" db="EMBL/GenBank/DDBJ databases">
        <title>Novel species identification of genus Shewanella.</title>
        <authorList>
            <person name="Liu G."/>
            <person name="Zhang Q."/>
        </authorList>
    </citation>
    <scope>NUCLEOTIDE SEQUENCE [LARGE SCALE GENOMIC DNA]</scope>
    <source>
        <strain evidence="4 5">FJAT-53726</strain>
    </source>
</reference>
<dbReference type="RefSeq" id="WP_207325306.1">
    <property type="nucleotide sequence ID" value="NZ_CP071504.1"/>
</dbReference>
<protein>
    <submittedName>
        <fullName evidence="4">SPOR domain-containing protein</fullName>
    </submittedName>
</protein>
<dbReference type="PANTHER" id="PTHR38687">
    <property type="entry name" value="CELL DIVISION PROTEIN DEDD-RELATED"/>
    <property type="match status" value="1"/>
</dbReference>
<feature type="region of interest" description="Disordered" evidence="1">
    <location>
        <begin position="56"/>
        <end position="83"/>
    </location>
</feature>